<gene>
    <name evidence="2" type="ORF">AMSG_02967</name>
</gene>
<dbReference type="GeneID" id="25562611"/>
<dbReference type="EMBL" id="GL349443">
    <property type="protein sequence ID" value="KNC46531.1"/>
    <property type="molecule type" value="Genomic_DNA"/>
</dbReference>
<name>A0A0L0D2V8_THETB</name>
<organism evidence="2 3">
    <name type="scientific">Thecamonas trahens ATCC 50062</name>
    <dbReference type="NCBI Taxonomy" id="461836"/>
    <lineage>
        <taxon>Eukaryota</taxon>
        <taxon>Apusozoa</taxon>
        <taxon>Apusomonadida</taxon>
        <taxon>Apusomonadidae</taxon>
        <taxon>Thecamonas</taxon>
    </lineage>
</organism>
<accession>A0A0L0D2V8</accession>
<dbReference type="Proteomes" id="UP000054408">
    <property type="component" value="Unassembled WGS sequence"/>
</dbReference>
<proteinExistence type="predicted"/>
<reference evidence="2 3" key="1">
    <citation type="submission" date="2010-05" db="EMBL/GenBank/DDBJ databases">
        <title>The Genome Sequence of Thecamonas trahens ATCC 50062.</title>
        <authorList>
            <consortium name="The Broad Institute Genome Sequencing Platform"/>
            <person name="Russ C."/>
            <person name="Cuomo C."/>
            <person name="Shea T."/>
            <person name="Young S.K."/>
            <person name="Zeng Q."/>
            <person name="Koehrsen M."/>
            <person name="Haas B."/>
            <person name="Borodovsky M."/>
            <person name="Guigo R."/>
            <person name="Alvarado L."/>
            <person name="Berlin A."/>
            <person name="Bochicchio J."/>
            <person name="Borenstein D."/>
            <person name="Chapman S."/>
            <person name="Chen Z."/>
            <person name="Freedman E."/>
            <person name="Gellesch M."/>
            <person name="Goldberg J."/>
            <person name="Griggs A."/>
            <person name="Gujja S."/>
            <person name="Heilman E."/>
            <person name="Heiman D."/>
            <person name="Hepburn T."/>
            <person name="Howarth C."/>
            <person name="Jen D."/>
            <person name="Larson L."/>
            <person name="Mehta T."/>
            <person name="Park D."/>
            <person name="Pearson M."/>
            <person name="Roberts A."/>
            <person name="Saif S."/>
            <person name="Shenoy N."/>
            <person name="Sisk P."/>
            <person name="Stolte C."/>
            <person name="Sykes S."/>
            <person name="Thomson T."/>
            <person name="Walk T."/>
            <person name="White J."/>
            <person name="Yandava C."/>
            <person name="Burger G."/>
            <person name="Gray M.W."/>
            <person name="Holland P.W.H."/>
            <person name="King N."/>
            <person name="Lang F.B.F."/>
            <person name="Roger A.J."/>
            <person name="Ruiz-Trillo I."/>
            <person name="Lander E."/>
            <person name="Nusbaum C."/>
        </authorList>
    </citation>
    <scope>NUCLEOTIDE SEQUENCE [LARGE SCALE GENOMIC DNA]</scope>
    <source>
        <strain evidence="2 3">ATCC 50062</strain>
    </source>
</reference>
<keyword evidence="1" id="KW-1133">Transmembrane helix</keyword>
<keyword evidence="3" id="KW-1185">Reference proteome</keyword>
<dbReference type="AlphaFoldDB" id="A0A0L0D2V8"/>
<keyword evidence="1" id="KW-0472">Membrane</keyword>
<evidence type="ECO:0000313" key="3">
    <source>
        <dbReference type="Proteomes" id="UP000054408"/>
    </source>
</evidence>
<sequence>MSNDFDLVNGDINAYCWSKLYPAWGVGMAVAGIPALAFVTLAPIAKRMPISARSGIAVSALVAGGWVNSETTVMSCRAKLEKARRIYAREQAKAEKQQ</sequence>
<evidence type="ECO:0000313" key="2">
    <source>
        <dbReference type="EMBL" id="KNC46531.1"/>
    </source>
</evidence>
<dbReference type="RefSeq" id="XP_013760312.1">
    <property type="nucleotide sequence ID" value="XM_013904858.1"/>
</dbReference>
<feature type="transmembrane region" description="Helical" evidence="1">
    <location>
        <begin position="20"/>
        <end position="44"/>
    </location>
</feature>
<keyword evidence="1" id="KW-0812">Transmembrane</keyword>
<protein>
    <submittedName>
        <fullName evidence="2">Uncharacterized protein</fullName>
    </submittedName>
</protein>
<evidence type="ECO:0000256" key="1">
    <source>
        <dbReference type="SAM" id="Phobius"/>
    </source>
</evidence>